<dbReference type="Gene3D" id="3.90.550.10">
    <property type="entry name" value="Spore Coat Polysaccharide Biosynthesis Protein SpsA, Chain A"/>
    <property type="match status" value="1"/>
</dbReference>
<evidence type="ECO:0000256" key="15">
    <source>
        <dbReference type="ARBA" id="ARBA00041712"/>
    </source>
</evidence>
<dbReference type="PANTHER" id="PTHR10468">
    <property type="entry name" value="PROTEIN O-LINKED-MANNOSE BETA-1,2-N-ACETYLGLUCOSAMINYLTRANSFERASE 1/ALPHA-1,3-MANNOSYL-GLYCOPROTEIN 2-BETA-N-ACETYLGLUCOSAMINYLTRANSFERASE"/>
    <property type="match status" value="1"/>
</dbReference>
<name>A0A1I7Y3D4_9BILA</name>
<dbReference type="GO" id="GO:0000139">
    <property type="term" value="C:Golgi membrane"/>
    <property type="evidence" value="ECO:0007669"/>
    <property type="project" value="UniProtKB-SubCell"/>
</dbReference>
<keyword evidence="12 17" id="KW-0464">Manganese</keyword>
<evidence type="ECO:0000256" key="9">
    <source>
        <dbReference type="ARBA" id="ARBA00022989"/>
    </source>
</evidence>
<keyword evidence="18" id="KW-1185">Reference proteome</keyword>
<accession>A0A1I7Y3D4</accession>
<dbReference type="WBParaSite" id="L893_g12331.t1">
    <property type="protein sequence ID" value="L893_g12331.t1"/>
    <property type="gene ID" value="L893_g12331"/>
</dbReference>
<evidence type="ECO:0000256" key="6">
    <source>
        <dbReference type="ARBA" id="ARBA00022692"/>
    </source>
</evidence>
<dbReference type="Pfam" id="PF03071">
    <property type="entry name" value="GNT-I"/>
    <property type="match status" value="1"/>
</dbReference>
<evidence type="ECO:0000256" key="12">
    <source>
        <dbReference type="ARBA" id="ARBA00023211"/>
    </source>
</evidence>
<sequence length="298" mass="33893">MFFFNKVNRYAKHNRRLKRLLIFVLTAAGLLYLLRSEYFQFPDVGNMEDGLGEASFDYNVNANLLDVETIPQVFGPSETAVLVMSATRQAALKNHLEQLLRFRPKHSPMPIIISQDGTTESVTHLATLYANSSANIFFIHHKNRTGVGSPAQKAAKNYFYISQHYKWALDRVFMEMGYKTVIITEDDLDIAEDFFSYFAATRRILLEDSSLWCISAWNDDDAASVTDRSKNDFGLYKTFPTSIHLPDSPVDFSKVNVDALMKGEYDINLVPILRNATLLSLEQLDGVLDTDTNYKIIC</sequence>
<dbReference type="EC" id="2.4.1.101" evidence="14 17"/>
<comment type="pathway">
    <text evidence="2 17">Protein modification; protein glycosylation.</text>
</comment>
<dbReference type="UniPathway" id="UPA00378"/>
<evidence type="ECO:0000256" key="5">
    <source>
        <dbReference type="ARBA" id="ARBA00022679"/>
    </source>
</evidence>
<dbReference type="SUPFAM" id="SSF53448">
    <property type="entry name" value="Nucleotide-diphospho-sugar transferases"/>
    <property type="match status" value="1"/>
</dbReference>
<comment type="similarity">
    <text evidence="3 17">Belongs to the glycosyltransferase 13 family.</text>
</comment>
<dbReference type="GO" id="GO:0030145">
    <property type="term" value="F:manganese ion binding"/>
    <property type="evidence" value="ECO:0007669"/>
    <property type="project" value="UniProtKB-UniRule"/>
</dbReference>
<dbReference type="GO" id="GO:0006487">
    <property type="term" value="P:protein N-linked glycosylation"/>
    <property type="evidence" value="ECO:0007669"/>
    <property type="project" value="TreeGrafter"/>
</dbReference>
<dbReference type="PANTHER" id="PTHR10468:SF3">
    <property type="entry name" value="ALPHA-1,3-MANNOSYL-GLYCOPROTEIN 2-BETA-N-ACETYLGLUCOSAMINYLTRANSFERASE"/>
    <property type="match status" value="1"/>
</dbReference>
<dbReference type="InterPro" id="IPR052261">
    <property type="entry name" value="Glycosyltransferase_13"/>
</dbReference>
<keyword evidence="9" id="KW-1133">Transmembrane helix</keyword>
<evidence type="ECO:0000313" key="18">
    <source>
        <dbReference type="Proteomes" id="UP000095287"/>
    </source>
</evidence>
<dbReference type="AlphaFoldDB" id="A0A1I7Y3D4"/>
<keyword evidence="11" id="KW-0472">Membrane</keyword>
<comment type="cofactor">
    <cofactor evidence="17">
        <name>Mn(2+)</name>
        <dbReference type="ChEBI" id="CHEBI:29035"/>
    </cofactor>
    <text evidence="17">The cofactor is mostly bound to the substrate.</text>
</comment>
<keyword evidence="10 17" id="KW-0333">Golgi apparatus</keyword>
<comment type="function">
    <text evidence="13 17">Initiates complex N-linked carbohydrate formation. Essential for the conversion of high-mannose to hybrid and complex N-glycans.</text>
</comment>
<keyword evidence="6" id="KW-0812">Transmembrane</keyword>
<keyword evidence="5" id="KW-0808">Transferase</keyword>
<evidence type="ECO:0000256" key="2">
    <source>
        <dbReference type="ARBA" id="ARBA00004922"/>
    </source>
</evidence>
<evidence type="ECO:0000256" key="3">
    <source>
        <dbReference type="ARBA" id="ARBA00006492"/>
    </source>
</evidence>
<evidence type="ECO:0000256" key="1">
    <source>
        <dbReference type="ARBA" id="ARBA00004323"/>
    </source>
</evidence>
<protein>
    <recommendedName>
        <fullName evidence="14 17">Alpha-1,3-mannosyl-glycoprotein 2-beta-N-acetylglucosaminyltransferase</fullName>
        <shortName evidence="17">GNT-I</shortName>
        <shortName evidence="17">GlcNAc-T I</shortName>
        <ecNumber evidence="14 17">2.4.1.101</ecNumber>
    </recommendedName>
    <alternativeName>
        <fullName evidence="15 17">N-glycosyl-oligosaccharide-glycoprotein N-acetylglucosaminyltransferase I</fullName>
    </alternativeName>
</protein>
<reference evidence="19" key="1">
    <citation type="submission" date="2016-11" db="UniProtKB">
        <authorList>
            <consortium name="WormBaseParasite"/>
        </authorList>
    </citation>
    <scope>IDENTIFICATION</scope>
</reference>
<keyword evidence="8 17" id="KW-0735">Signal-anchor</keyword>
<dbReference type="InterPro" id="IPR029044">
    <property type="entry name" value="Nucleotide-diphossugar_trans"/>
</dbReference>
<evidence type="ECO:0000256" key="7">
    <source>
        <dbReference type="ARBA" id="ARBA00022723"/>
    </source>
</evidence>
<proteinExistence type="inferred from homology"/>
<evidence type="ECO:0000256" key="14">
    <source>
        <dbReference type="ARBA" id="ARBA00038949"/>
    </source>
</evidence>
<organism evidence="18 19">
    <name type="scientific">Steinernema glaseri</name>
    <dbReference type="NCBI Taxonomy" id="37863"/>
    <lineage>
        <taxon>Eukaryota</taxon>
        <taxon>Metazoa</taxon>
        <taxon>Ecdysozoa</taxon>
        <taxon>Nematoda</taxon>
        <taxon>Chromadorea</taxon>
        <taxon>Rhabditida</taxon>
        <taxon>Tylenchina</taxon>
        <taxon>Panagrolaimomorpha</taxon>
        <taxon>Strongyloidoidea</taxon>
        <taxon>Steinernematidae</taxon>
        <taxon>Steinernema</taxon>
    </lineage>
</organism>
<dbReference type="InterPro" id="IPR004139">
    <property type="entry name" value="Glyco_trans_13"/>
</dbReference>
<evidence type="ECO:0000256" key="11">
    <source>
        <dbReference type="ARBA" id="ARBA00023136"/>
    </source>
</evidence>
<keyword evidence="7 17" id="KW-0479">Metal-binding</keyword>
<comment type="catalytic activity">
    <reaction evidence="16 17">
        <text>N(4)-(alpha-D-Man-(1-&gt;3)-[alpha-D-Man-(1-&gt;3)-[alpha-D-Man-(1-&gt;6)]-alpha-D-Man-(1-&gt;6)]-beta-D-Man-(1-&gt;4)-beta-D-GlcNAc-(1-&gt;4)-beta-D-GlcNAc)-L-asparaginyl-[protein] (N-glucan mannose isomer 5A1,2) + UDP-N-acetyl-alpha-D-glucosamine = N(4)-{beta-D-GlcNAc-(1-&gt;2)-alpha-D-Man-(1-&gt;3)-[alpha-D-Man-(1-&gt;3)-[alpha-D-Man-(1-&gt;6)]-alpha-D-Man-(1-&gt;6)]-beta-D-Man-(1-&gt;4)-beta-D-GlcNAc-(1-&gt;4)-beta-D-GlcNAc}-L-asparaginyl-[protein] + UDP + H(+)</text>
        <dbReference type="Rhea" id="RHEA:11456"/>
        <dbReference type="Rhea" id="RHEA-COMP:14367"/>
        <dbReference type="Rhea" id="RHEA-COMP:14368"/>
        <dbReference type="ChEBI" id="CHEBI:15378"/>
        <dbReference type="ChEBI" id="CHEBI:57705"/>
        <dbReference type="ChEBI" id="CHEBI:58223"/>
        <dbReference type="ChEBI" id="CHEBI:59087"/>
        <dbReference type="ChEBI" id="CHEBI:60625"/>
        <dbReference type="EC" id="2.4.1.101"/>
    </reaction>
</comment>
<keyword evidence="4 17" id="KW-0328">Glycosyltransferase</keyword>
<dbReference type="Proteomes" id="UP000095287">
    <property type="component" value="Unplaced"/>
</dbReference>
<evidence type="ECO:0000256" key="8">
    <source>
        <dbReference type="ARBA" id="ARBA00022968"/>
    </source>
</evidence>
<dbReference type="GO" id="GO:0003827">
    <property type="term" value="F:alpha-1,3-mannosylglycoprotein 2-beta-N-acetylglucosaminyltransferase activity"/>
    <property type="evidence" value="ECO:0007669"/>
    <property type="project" value="UniProtKB-UniRule"/>
</dbReference>
<evidence type="ECO:0000256" key="13">
    <source>
        <dbReference type="ARBA" id="ARBA00037706"/>
    </source>
</evidence>
<comment type="subcellular location">
    <subcellularLocation>
        <location evidence="1 17">Golgi apparatus membrane</location>
        <topology evidence="1 17">Single-pass type II membrane protein</topology>
    </subcellularLocation>
</comment>
<evidence type="ECO:0000256" key="17">
    <source>
        <dbReference type="RuleBase" id="RU368119"/>
    </source>
</evidence>
<evidence type="ECO:0000313" key="19">
    <source>
        <dbReference type="WBParaSite" id="L893_g12331.t1"/>
    </source>
</evidence>
<evidence type="ECO:0000256" key="4">
    <source>
        <dbReference type="ARBA" id="ARBA00022676"/>
    </source>
</evidence>
<evidence type="ECO:0000256" key="16">
    <source>
        <dbReference type="ARBA" id="ARBA00049421"/>
    </source>
</evidence>
<evidence type="ECO:0000256" key="10">
    <source>
        <dbReference type="ARBA" id="ARBA00023034"/>
    </source>
</evidence>